<organism evidence="1 2">
    <name type="scientific">Haloferax larsenii</name>
    <dbReference type="NCBI Taxonomy" id="302484"/>
    <lineage>
        <taxon>Archaea</taxon>
        <taxon>Methanobacteriati</taxon>
        <taxon>Methanobacteriota</taxon>
        <taxon>Stenosarchaea group</taxon>
        <taxon>Halobacteria</taxon>
        <taxon>Halobacteriales</taxon>
        <taxon>Haloferacaceae</taxon>
        <taxon>Haloferax</taxon>
    </lineage>
</organism>
<proteinExistence type="predicted"/>
<dbReference type="SUPFAM" id="SSF53649">
    <property type="entry name" value="Alkaline phosphatase-like"/>
    <property type="match status" value="1"/>
</dbReference>
<dbReference type="OrthoDB" id="100846at2157"/>
<accession>A0A1H7SWI6</accession>
<dbReference type="InterPro" id="IPR017850">
    <property type="entry name" value="Alkaline_phosphatase_core_sf"/>
</dbReference>
<sequence length="318" mass="36233">MRLRDIPGYVFREFRKNLDNPLWLRGRIVDRIVSPIHLNVYPQYSGSIHVMDGEWDNLFILDACRADLFEEVANLDFYDSYRRVTSLGSTTEEWTRNNFGGEQFGDTVYLTSNPYTTKVAGDSFFELINVWADSFDEETATVYPEPMIDAALEANQKYPDKRLIVHFMQPHYPFVGSDTFVGAGMNPKGVMEGTIGGDKKQTAWRALAEGEVTGEEVWEAYSDNLRLVLDPVNQLAEELDGLSVVTSDHGNMRGERTWPVPIRVFGHPGGLRDKELIEVPWAVLEGERRRRIKSGGVNLAEEDKETINSRLRELGYDE</sequence>
<name>A0A1H7SWI6_HALLR</name>
<evidence type="ECO:0000313" key="1">
    <source>
        <dbReference type="EMBL" id="SEL75887.1"/>
    </source>
</evidence>
<dbReference type="Gene3D" id="3.40.720.10">
    <property type="entry name" value="Alkaline Phosphatase, subunit A"/>
    <property type="match status" value="1"/>
</dbReference>
<dbReference type="AlphaFoldDB" id="A0A1H7SWI6"/>
<protein>
    <recommendedName>
        <fullName evidence="3">Sulfatase</fullName>
    </recommendedName>
</protein>
<gene>
    <name evidence="1" type="ORF">SAMN04488691_107215</name>
</gene>
<reference evidence="1 2" key="1">
    <citation type="submission" date="2016-10" db="EMBL/GenBank/DDBJ databases">
        <authorList>
            <person name="de Groot N.N."/>
        </authorList>
    </citation>
    <scope>NUCLEOTIDE SEQUENCE [LARGE SCALE GENOMIC DNA]</scope>
    <source>
        <strain evidence="1 2">CDM_5</strain>
    </source>
</reference>
<dbReference type="Proteomes" id="UP000183894">
    <property type="component" value="Unassembled WGS sequence"/>
</dbReference>
<evidence type="ECO:0008006" key="3">
    <source>
        <dbReference type="Google" id="ProtNLM"/>
    </source>
</evidence>
<evidence type="ECO:0000313" key="2">
    <source>
        <dbReference type="Proteomes" id="UP000183894"/>
    </source>
</evidence>
<dbReference type="EMBL" id="FOAD01000007">
    <property type="protein sequence ID" value="SEL75887.1"/>
    <property type="molecule type" value="Genomic_DNA"/>
</dbReference>